<organism evidence="4 5">
    <name type="scientific">Ottowia thiooxydans</name>
    <dbReference type="NCBI Taxonomy" id="219182"/>
    <lineage>
        <taxon>Bacteria</taxon>
        <taxon>Pseudomonadati</taxon>
        <taxon>Pseudomonadota</taxon>
        <taxon>Betaproteobacteria</taxon>
        <taxon>Burkholderiales</taxon>
        <taxon>Comamonadaceae</taxon>
        <taxon>Ottowia</taxon>
    </lineage>
</organism>
<dbReference type="EMBL" id="JBEPSH010000013">
    <property type="protein sequence ID" value="MET4579965.1"/>
    <property type="molecule type" value="Genomic_DNA"/>
</dbReference>
<dbReference type="InterPro" id="IPR023753">
    <property type="entry name" value="FAD/NAD-binding_dom"/>
</dbReference>
<feature type="domain" description="FAD/NAD(P)-binding" evidence="3">
    <location>
        <begin position="4"/>
        <end position="278"/>
    </location>
</feature>
<dbReference type="SUPFAM" id="SSF51905">
    <property type="entry name" value="FAD/NAD(P)-binding domain"/>
    <property type="match status" value="1"/>
</dbReference>
<accession>A0ABV2QG15</accession>
<evidence type="ECO:0000259" key="3">
    <source>
        <dbReference type="Pfam" id="PF07992"/>
    </source>
</evidence>
<keyword evidence="5" id="KW-1185">Reference proteome</keyword>
<proteinExistence type="predicted"/>
<dbReference type="GO" id="GO:0004791">
    <property type="term" value="F:thioredoxin-disulfide reductase (NADPH) activity"/>
    <property type="evidence" value="ECO:0007669"/>
    <property type="project" value="UniProtKB-EC"/>
</dbReference>
<dbReference type="InterPro" id="IPR036188">
    <property type="entry name" value="FAD/NAD-bd_sf"/>
</dbReference>
<dbReference type="PRINTS" id="PR00469">
    <property type="entry name" value="PNDRDTASEII"/>
</dbReference>
<dbReference type="Proteomes" id="UP001549320">
    <property type="component" value="Unassembled WGS sequence"/>
</dbReference>
<comment type="caution">
    <text evidence="4">The sequence shown here is derived from an EMBL/GenBank/DDBJ whole genome shotgun (WGS) entry which is preliminary data.</text>
</comment>
<name>A0ABV2QG15_9BURK</name>
<dbReference type="EC" id="1.8.1.9" evidence="4"/>
<dbReference type="PANTHER" id="PTHR48105">
    <property type="entry name" value="THIOREDOXIN REDUCTASE 1-RELATED-RELATED"/>
    <property type="match status" value="1"/>
</dbReference>
<dbReference type="Gene3D" id="3.50.50.60">
    <property type="entry name" value="FAD/NAD(P)-binding domain"/>
    <property type="match status" value="2"/>
</dbReference>
<protein>
    <submittedName>
        <fullName evidence="4">Thioredoxin reductase (NADPH)</fullName>
        <ecNumber evidence="4">1.8.1.9</ecNumber>
    </submittedName>
</protein>
<dbReference type="PRINTS" id="PR00368">
    <property type="entry name" value="FADPNR"/>
</dbReference>
<evidence type="ECO:0000256" key="2">
    <source>
        <dbReference type="ARBA" id="ARBA00023002"/>
    </source>
</evidence>
<dbReference type="RefSeq" id="WP_354448539.1">
    <property type="nucleotide sequence ID" value="NZ_JBEPSH010000013.1"/>
</dbReference>
<keyword evidence="1" id="KW-0285">Flavoprotein</keyword>
<evidence type="ECO:0000313" key="5">
    <source>
        <dbReference type="Proteomes" id="UP001549320"/>
    </source>
</evidence>
<keyword evidence="2 4" id="KW-0560">Oxidoreductase</keyword>
<gene>
    <name evidence="4" type="ORF">ABIE13_005103</name>
</gene>
<reference evidence="4 5" key="1">
    <citation type="submission" date="2024-06" db="EMBL/GenBank/DDBJ databases">
        <title>Sorghum-associated microbial communities from plants grown in Nebraska, USA.</title>
        <authorList>
            <person name="Schachtman D."/>
        </authorList>
    </citation>
    <scope>NUCLEOTIDE SEQUENCE [LARGE SCALE GENOMIC DNA]</scope>
    <source>
        <strain evidence="4 5">2709</strain>
    </source>
</reference>
<dbReference type="InterPro" id="IPR050097">
    <property type="entry name" value="Ferredoxin-NADP_redctase_2"/>
</dbReference>
<dbReference type="Pfam" id="PF07992">
    <property type="entry name" value="Pyr_redox_2"/>
    <property type="match status" value="1"/>
</dbReference>
<sequence>MEIDVVIVGAGPSGLRASARLAQNGVAVIVLYQGLIGGELKSVPWIEDSEIAPNGMTGLELSEKLADAATQAGVKFHVVEVHGVEAYADCATVLLADEAFLTARAVILATGTKPVQMDSVNLSAYEGAGHIACVSCDAIFYENSPVLVSGGGYGGAGDALHLARYASKVFVVEKSSQLNCGATRMQAIVAHPKIEVLLNTQVTSAGGFNGLDSVVVQGDDGLERALQATGISIQIGRQANNNHVRGALDLDPDGFIKTDGNGITSAPNLFAIGDARSGSNRTILDALVDADKCAALVASALDKELSA</sequence>
<evidence type="ECO:0000256" key="1">
    <source>
        <dbReference type="ARBA" id="ARBA00022630"/>
    </source>
</evidence>
<evidence type="ECO:0000313" key="4">
    <source>
        <dbReference type="EMBL" id="MET4579965.1"/>
    </source>
</evidence>